<evidence type="ECO:0000313" key="2">
    <source>
        <dbReference type="Proteomes" id="UP000250189"/>
    </source>
</evidence>
<dbReference type="AlphaFoldDB" id="A0A2Z2N0W7"/>
<accession>A0A2Z2N0W7</accession>
<keyword evidence="2" id="KW-1185">Reference proteome</keyword>
<dbReference type="EMBL" id="CP015193">
    <property type="protein sequence ID" value="ASJ15708.1"/>
    <property type="molecule type" value="Genomic_DNA"/>
</dbReference>
<proteinExistence type="predicted"/>
<organism evidence="1 2">
    <name type="scientific">Thermococcus chitonophagus</name>
    <dbReference type="NCBI Taxonomy" id="54262"/>
    <lineage>
        <taxon>Archaea</taxon>
        <taxon>Methanobacteriati</taxon>
        <taxon>Methanobacteriota</taxon>
        <taxon>Thermococci</taxon>
        <taxon>Thermococcales</taxon>
        <taxon>Thermococcaceae</taxon>
        <taxon>Thermococcus</taxon>
    </lineage>
</organism>
<sequence>MMVRHSTNLGFYWYFYVDSPYSTAKSVDELLEWTEILFDFDDVLKYYLPVKGHWIHSWNLIRARKRE</sequence>
<gene>
    <name evidence="1" type="ORF">A3L04_00760</name>
</gene>
<name>A0A2Z2N0W7_9EURY</name>
<evidence type="ECO:0000313" key="1">
    <source>
        <dbReference type="EMBL" id="ASJ15708.1"/>
    </source>
</evidence>
<protein>
    <submittedName>
        <fullName evidence="1">Uncharacterized protein</fullName>
    </submittedName>
</protein>
<reference evidence="1 2" key="1">
    <citation type="submission" date="2016-04" db="EMBL/GenBank/DDBJ databases">
        <title>Complete genome sequence of Thermococcus chitonophagus type strain GC74.</title>
        <authorList>
            <person name="Oger P.M."/>
        </authorList>
    </citation>
    <scope>NUCLEOTIDE SEQUENCE [LARGE SCALE GENOMIC DNA]</scope>
    <source>
        <strain evidence="1 2">GC74</strain>
    </source>
</reference>
<dbReference type="Proteomes" id="UP000250189">
    <property type="component" value="Chromosome"/>
</dbReference>